<evidence type="ECO:0000313" key="1">
    <source>
        <dbReference type="EMBL" id="CAF1578889.1"/>
    </source>
</evidence>
<evidence type="ECO:0000313" key="3">
    <source>
        <dbReference type="Proteomes" id="UP000663832"/>
    </source>
</evidence>
<evidence type="ECO:0000313" key="2">
    <source>
        <dbReference type="EMBL" id="CAF1672806.1"/>
    </source>
</evidence>
<dbReference type="Proteomes" id="UP000663877">
    <property type="component" value="Unassembled WGS sequence"/>
</dbReference>
<reference evidence="1" key="1">
    <citation type="submission" date="2021-02" db="EMBL/GenBank/DDBJ databases">
        <authorList>
            <person name="Nowell W R."/>
        </authorList>
    </citation>
    <scope>NUCLEOTIDE SEQUENCE</scope>
</reference>
<keyword evidence="3" id="KW-1185">Reference proteome</keyword>
<sequence>VNSTTSIITRESNKEVVDVYGGCGSQEDRRKWGYEHMSEEEIRDLGDKHVAWRYIL</sequence>
<organism evidence="1 4">
    <name type="scientific">Adineta steineri</name>
    <dbReference type="NCBI Taxonomy" id="433720"/>
    <lineage>
        <taxon>Eukaryota</taxon>
        <taxon>Metazoa</taxon>
        <taxon>Spiralia</taxon>
        <taxon>Gnathifera</taxon>
        <taxon>Rotifera</taxon>
        <taxon>Eurotatoria</taxon>
        <taxon>Bdelloidea</taxon>
        <taxon>Adinetida</taxon>
        <taxon>Adinetidae</taxon>
        <taxon>Adineta</taxon>
    </lineage>
</organism>
<protein>
    <submittedName>
        <fullName evidence="1">Uncharacterized protein</fullName>
    </submittedName>
</protein>
<proteinExistence type="predicted"/>
<evidence type="ECO:0000313" key="4">
    <source>
        <dbReference type="Proteomes" id="UP000663877"/>
    </source>
</evidence>
<name>A0A815Z3K8_9BILA</name>
<dbReference type="AlphaFoldDB" id="A0A815Z3K8"/>
<dbReference type="EMBL" id="CAJNOI010006484">
    <property type="protein sequence ID" value="CAF1578889.1"/>
    <property type="molecule type" value="Genomic_DNA"/>
</dbReference>
<feature type="non-terminal residue" evidence="1">
    <location>
        <position position="1"/>
    </location>
</feature>
<accession>A0A815Z3K8</accession>
<gene>
    <name evidence="1" type="ORF">BJG266_LOCUS48502</name>
    <name evidence="2" type="ORF">QVE165_LOCUS65573</name>
</gene>
<dbReference type="Proteomes" id="UP000663832">
    <property type="component" value="Unassembled WGS sequence"/>
</dbReference>
<comment type="caution">
    <text evidence="1">The sequence shown here is derived from an EMBL/GenBank/DDBJ whole genome shotgun (WGS) entry which is preliminary data.</text>
</comment>
<dbReference type="EMBL" id="CAJNOM010006908">
    <property type="protein sequence ID" value="CAF1672806.1"/>
    <property type="molecule type" value="Genomic_DNA"/>
</dbReference>